<feature type="transmembrane region" description="Helical" evidence="2">
    <location>
        <begin position="442"/>
        <end position="463"/>
    </location>
</feature>
<feature type="transmembrane region" description="Helical" evidence="2">
    <location>
        <begin position="410"/>
        <end position="430"/>
    </location>
</feature>
<dbReference type="RefSeq" id="XP_026190876.1">
    <property type="nucleotide sequence ID" value="XM_026335091.1"/>
</dbReference>
<dbReference type="OrthoDB" id="345998at2759"/>
<organism evidence="3 4">
    <name type="scientific">Cyclospora cayetanensis</name>
    <dbReference type="NCBI Taxonomy" id="88456"/>
    <lineage>
        <taxon>Eukaryota</taxon>
        <taxon>Sar</taxon>
        <taxon>Alveolata</taxon>
        <taxon>Apicomplexa</taxon>
        <taxon>Conoidasida</taxon>
        <taxon>Coccidia</taxon>
        <taxon>Eucoccidiorida</taxon>
        <taxon>Eimeriorina</taxon>
        <taxon>Eimeriidae</taxon>
        <taxon>Cyclospora</taxon>
    </lineage>
</organism>
<evidence type="ECO:0000313" key="3">
    <source>
        <dbReference type="Proteomes" id="UP000515125"/>
    </source>
</evidence>
<evidence type="ECO:0000256" key="1">
    <source>
        <dbReference type="SAM" id="MobiDB-lite"/>
    </source>
</evidence>
<sequence length="772" mass="84809">MEYFIALSIEAYSFPENAADKQVNANTQVKPESMSVLLVAPISSTDGSTLFRWQTHGLNAHDHFEPDIPRGFSKSAGSCALAAESEADCGRALDLSYLLQDKTNRMSADEYHLGESPLPGSTKVKPQVQDKAGDLEHSGPTEEGGNADPADPTEQDQPREPISTTIETFDAAMQILVALALAGIVLSSLVLYYQGRGVTGSQQLYCQTYLFADEMLRGSASLAPNGGETDNPKTQLDTFAGLLPLTDTVEALALLFDKANPENILEQAKKSASNALDVTSLERDMLEAMESLKSACIALSANNSLPGAFHKSLWCEASQVRIPSESSNVGLPHASTAMITSASKIVGLKPQQHVDKLFTEFQLPDLNVAESFPIDLIRQLFLNATDLLSSTEETVSKLLRWLGIGLRVDAALHLLILLLVALWTLCLFFRGNKAGGCFSAFLWNSLVLVAIVFLVLGGLLGWITTLGRQGCSILTDYCLEQDNWDLFTDLFPVAEPLVTQCLNKEGEGDLLDGAGLAETYDEMLGTVKSTLEKFPSAVYPLDPKTSELAQSYLDAAMSFGTLVTVDPESAPSIRRQVFPEFLESGMQRQDVEVEGKIIYGLETLERLVAPWKLPSLHPDDERDREYNLEDANPVEGDPKYIKWLDELKESKKVQLMASGQTADNAEKEAEAFKVHTKNGIWWLQQKKRLLDLSYACKNREQQEQLCGYEEMFGLGENQMQVSYMYGKQLAAGRSCETSQALSLYIKPVEMKLHIALLATLLAFSAQQRLVDT</sequence>
<accession>A0A6P6RSS5</accession>
<keyword evidence="2" id="KW-1133">Transmembrane helix</keyword>
<protein>
    <submittedName>
        <fullName evidence="4">Uncharacterized protein LOC34617414</fullName>
    </submittedName>
</protein>
<evidence type="ECO:0000256" key="2">
    <source>
        <dbReference type="SAM" id="Phobius"/>
    </source>
</evidence>
<proteinExistence type="predicted"/>
<dbReference type="GeneID" id="34617414"/>
<dbReference type="AlphaFoldDB" id="A0A6P6RSS5"/>
<dbReference type="Proteomes" id="UP000515125">
    <property type="component" value="Unplaced"/>
</dbReference>
<name>A0A6P6RSS5_9EIME</name>
<feature type="compositionally biased region" description="Basic and acidic residues" evidence="1">
    <location>
        <begin position="131"/>
        <end position="140"/>
    </location>
</feature>
<reference evidence="4" key="1">
    <citation type="submission" date="2025-08" db="UniProtKB">
        <authorList>
            <consortium name="RefSeq"/>
        </authorList>
    </citation>
    <scope>IDENTIFICATION</scope>
</reference>
<keyword evidence="3" id="KW-1185">Reference proteome</keyword>
<keyword evidence="2" id="KW-0812">Transmembrane</keyword>
<feature type="region of interest" description="Disordered" evidence="1">
    <location>
        <begin position="111"/>
        <end position="159"/>
    </location>
</feature>
<keyword evidence="2" id="KW-0472">Membrane</keyword>
<gene>
    <name evidence="4" type="primary">LOC34617414</name>
</gene>
<evidence type="ECO:0000313" key="4">
    <source>
        <dbReference type="RefSeq" id="XP_026190876.1"/>
    </source>
</evidence>